<dbReference type="RefSeq" id="WP_074756951.1">
    <property type="nucleotide sequence ID" value="NZ_FOGJ01000017.1"/>
</dbReference>
<dbReference type="EMBL" id="FOGJ01000017">
    <property type="protein sequence ID" value="SES05407.1"/>
    <property type="molecule type" value="Genomic_DNA"/>
</dbReference>
<dbReference type="InterPro" id="IPR035068">
    <property type="entry name" value="TldD/PmbA_N"/>
</dbReference>
<evidence type="ECO:0000313" key="5">
    <source>
        <dbReference type="Proteomes" id="UP000182584"/>
    </source>
</evidence>
<dbReference type="GO" id="GO:0008237">
    <property type="term" value="F:metallopeptidase activity"/>
    <property type="evidence" value="ECO:0007669"/>
    <property type="project" value="InterPro"/>
</dbReference>
<dbReference type="GO" id="GO:0005829">
    <property type="term" value="C:cytosol"/>
    <property type="evidence" value="ECO:0007669"/>
    <property type="project" value="TreeGrafter"/>
</dbReference>
<dbReference type="AlphaFoldDB" id="A0A1H9U8C8"/>
<sequence>MNNIREVADLFDNILKEKNVNKYTYTLVNSEKQEINVENGEFKLMRTVFDKYTSIKVFKDNKMGSASGNDFSKDALINLAEAGVSAAESSPEDPCHDMAPDQGKEVFRQGLYEPDMDKFIDRIQECIDTIKKEYPKVLVMSAVGSYNKSNWISRNTNGTEFEDFSGHYNFYIQISASEDGINTGISGAGVCVDNLDAPFIELGNFRKSLEDICNSIHTKSLEGKFEGTVILTPDAVQQFLGMLIGNYMSDGVIIDETSLWLNKVGEQVASDKLTISKKPFDERIVCGERGTQDGFRTENVTLIEKGVLKTHSLSLYAANKTGRPVVKNTGWDLIVEPGDKSLEEMIKSVDKGLIMGGYSGGEPGTNGEFSGVAKNSFFIENGEVKYAVSETMVNGNLGEIVKNIRDISKEQICDGSSVVPYIAVSGVVISGK</sequence>
<dbReference type="InterPro" id="IPR036059">
    <property type="entry name" value="TldD/PmbA_sf"/>
</dbReference>
<dbReference type="InterPro" id="IPR047657">
    <property type="entry name" value="PmbA"/>
</dbReference>
<organism evidence="4 5">
    <name type="scientific">Butyrivibrio fibrisolvens</name>
    <dbReference type="NCBI Taxonomy" id="831"/>
    <lineage>
        <taxon>Bacteria</taxon>
        <taxon>Bacillati</taxon>
        <taxon>Bacillota</taxon>
        <taxon>Clostridia</taxon>
        <taxon>Lachnospirales</taxon>
        <taxon>Lachnospiraceae</taxon>
        <taxon>Butyrivibrio</taxon>
    </lineage>
</organism>
<dbReference type="OrthoDB" id="9803618at2"/>
<proteinExistence type="inferred from homology"/>
<gene>
    <name evidence="4" type="ORF">SAMN04487884_11791</name>
</gene>
<dbReference type="PANTHER" id="PTHR43421:SF1">
    <property type="entry name" value="METALLOPROTEASE PMBA"/>
    <property type="match status" value="1"/>
</dbReference>
<evidence type="ECO:0000259" key="3">
    <source>
        <dbReference type="Pfam" id="PF19289"/>
    </source>
</evidence>
<evidence type="ECO:0000259" key="2">
    <source>
        <dbReference type="Pfam" id="PF01523"/>
    </source>
</evidence>
<dbReference type="InterPro" id="IPR045569">
    <property type="entry name" value="Metalloprtase-TldD/E_C"/>
</dbReference>
<evidence type="ECO:0000313" key="4">
    <source>
        <dbReference type="EMBL" id="SES05407.1"/>
    </source>
</evidence>
<dbReference type="SUPFAM" id="SSF111283">
    <property type="entry name" value="Putative modulator of DNA gyrase, PmbA/TldD"/>
    <property type="match status" value="1"/>
</dbReference>
<protein>
    <submittedName>
        <fullName evidence="4">PmbA protein</fullName>
    </submittedName>
</protein>
<dbReference type="Gene3D" id="3.30.2290.10">
    <property type="entry name" value="PmbA/TldD superfamily"/>
    <property type="match status" value="1"/>
</dbReference>
<feature type="domain" description="Metalloprotease TldD/E C-terminal" evidence="3">
    <location>
        <begin position="228"/>
        <end position="431"/>
    </location>
</feature>
<evidence type="ECO:0000256" key="1">
    <source>
        <dbReference type="ARBA" id="ARBA00005836"/>
    </source>
</evidence>
<dbReference type="Pfam" id="PF01523">
    <property type="entry name" value="PmbA_TldD_1st"/>
    <property type="match status" value="1"/>
</dbReference>
<accession>A0A1H9U8C8</accession>
<dbReference type="InterPro" id="IPR002510">
    <property type="entry name" value="Metalloprtase-TldD/E_N"/>
</dbReference>
<reference evidence="4 5" key="1">
    <citation type="submission" date="2016-10" db="EMBL/GenBank/DDBJ databases">
        <authorList>
            <person name="de Groot N.N."/>
        </authorList>
    </citation>
    <scope>NUCLEOTIDE SEQUENCE [LARGE SCALE GENOMIC DNA]</scope>
    <source>
        <strain evidence="4 5">AR40</strain>
    </source>
</reference>
<feature type="domain" description="Metalloprotease TldD/E N-terminal" evidence="2">
    <location>
        <begin position="28"/>
        <end position="87"/>
    </location>
</feature>
<dbReference type="PANTHER" id="PTHR43421">
    <property type="entry name" value="METALLOPROTEASE PMBA"/>
    <property type="match status" value="1"/>
</dbReference>
<name>A0A1H9U8C8_BUTFI</name>
<dbReference type="GO" id="GO:0006508">
    <property type="term" value="P:proteolysis"/>
    <property type="evidence" value="ECO:0007669"/>
    <property type="project" value="InterPro"/>
</dbReference>
<comment type="similarity">
    <text evidence="1">Belongs to the peptidase U62 family.</text>
</comment>
<dbReference type="Pfam" id="PF19289">
    <property type="entry name" value="PmbA_TldD_3rd"/>
    <property type="match status" value="1"/>
</dbReference>
<dbReference type="Proteomes" id="UP000182584">
    <property type="component" value="Unassembled WGS sequence"/>
</dbReference>